<accession>A0A517QYG7</accession>
<dbReference type="PANTHER" id="PTHR34203:SF15">
    <property type="entry name" value="SLL1173 PROTEIN"/>
    <property type="match status" value="1"/>
</dbReference>
<evidence type="ECO:0000313" key="3">
    <source>
        <dbReference type="Proteomes" id="UP000317318"/>
    </source>
</evidence>
<evidence type="ECO:0000259" key="1">
    <source>
        <dbReference type="Pfam" id="PF05050"/>
    </source>
</evidence>
<dbReference type="PANTHER" id="PTHR34203">
    <property type="entry name" value="METHYLTRANSFERASE, FKBM FAMILY PROTEIN"/>
    <property type="match status" value="1"/>
</dbReference>
<dbReference type="SUPFAM" id="SSF53335">
    <property type="entry name" value="S-adenosyl-L-methionine-dependent methyltransferases"/>
    <property type="match status" value="1"/>
</dbReference>
<protein>
    <recommendedName>
        <fullName evidence="1">Methyltransferase FkbM domain-containing protein</fullName>
    </recommendedName>
</protein>
<dbReference type="InterPro" id="IPR052514">
    <property type="entry name" value="SAM-dependent_MTase"/>
</dbReference>
<dbReference type="AlphaFoldDB" id="A0A517QYG7"/>
<dbReference type="KEGG" id="svp:Pan189_09500"/>
<dbReference type="Proteomes" id="UP000317318">
    <property type="component" value="Chromosome"/>
</dbReference>
<evidence type="ECO:0000313" key="2">
    <source>
        <dbReference type="EMBL" id="QDT36590.1"/>
    </source>
</evidence>
<dbReference type="NCBIfam" id="TIGR01444">
    <property type="entry name" value="fkbM_fam"/>
    <property type="match status" value="1"/>
</dbReference>
<reference evidence="2 3" key="1">
    <citation type="submission" date="2019-02" db="EMBL/GenBank/DDBJ databases">
        <title>Deep-cultivation of Planctomycetes and their phenomic and genomic characterization uncovers novel biology.</title>
        <authorList>
            <person name="Wiegand S."/>
            <person name="Jogler M."/>
            <person name="Boedeker C."/>
            <person name="Pinto D."/>
            <person name="Vollmers J."/>
            <person name="Rivas-Marin E."/>
            <person name="Kohn T."/>
            <person name="Peeters S.H."/>
            <person name="Heuer A."/>
            <person name="Rast P."/>
            <person name="Oberbeckmann S."/>
            <person name="Bunk B."/>
            <person name="Jeske O."/>
            <person name="Meyerdierks A."/>
            <person name="Storesund J.E."/>
            <person name="Kallscheuer N."/>
            <person name="Luecker S."/>
            <person name="Lage O.M."/>
            <person name="Pohl T."/>
            <person name="Merkel B.J."/>
            <person name="Hornburger P."/>
            <person name="Mueller R.-W."/>
            <person name="Bruemmer F."/>
            <person name="Labrenz M."/>
            <person name="Spormann A.M."/>
            <person name="Op den Camp H."/>
            <person name="Overmann J."/>
            <person name="Amann R."/>
            <person name="Jetten M.S.M."/>
            <person name="Mascher T."/>
            <person name="Medema M.H."/>
            <person name="Devos D.P."/>
            <person name="Kaster A.-K."/>
            <person name="Ovreas L."/>
            <person name="Rohde M."/>
            <person name="Galperin M.Y."/>
            <person name="Jogler C."/>
        </authorList>
    </citation>
    <scope>NUCLEOTIDE SEQUENCE [LARGE SCALE GENOMIC DNA]</scope>
    <source>
        <strain evidence="2 3">Pan189</strain>
    </source>
</reference>
<gene>
    <name evidence="2" type="ORF">Pan189_09500</name>
</gene>
<dbReference type="InterPro" id="IPR006342">
    <property type="entry name" value="FkbM_mtfrase"/>
</dbReference>
<keyword evidence="3" id="KW-1185">Reference proteome</keyword>
<name>A0A517QYG7_9PLAN</name>
<dbReference type="InterPro" id="IPR029063">
    <property type="entry name" value="SAM-dependent_MTases_sf"/>
</dbReference>
<organism evidence="2 3">
    <name type="scientific">Stratiformator vulcanicus</name>
    <dbReference type="NCBI Taxonomy" id="2527980"/>
    <lineage>
        <taxon>Bacteria</taxon>
        <taxon>Pseudomonadati</taxon>
        <taxon>Planctomycetota</taxon>
        <taxon>Planctomycetia</taxon>
        <taxon>Planctomycetales</taxon>
        <taxon>Planctomycetaceae</taxon>
        <taxon>Stratiformator</taxon>
    </lineage>
</organism>
<proteinExistence type="predicted"/>
<dbReference type="Gene3D" id="3.40.50.150">
    <property type="entry name" value="Vaccinia Virus protein VP39"/>
    <property type="match status" value="1"/>
</dbReference>
<dbReference type="EMBL" id="CP036268">
    <property type="protein sequence ID" value="QDT36590.1"/>
    <property type="molecule type" value="Genomic_DNA"/>
</dbReference>
<dbReference type="Pfam" id="PF05050">
    <property type="entry name" value="Methyltransf_21"/>
    <property type="match status" value="1"/>
</dbReference>
<feature type="domain" description="Methyltransferase FkbM" evidence="1">
    <location>
        <begin position="4"/>
        <end position="146"/>
    </location>
</feature>
<sequence length="189" mass="20582">MRTAGRIFSFEPSPRTFSLLEATVQLNRINQAVELYEAAASDSDGERTLHFGDTCGHDSLFPVEAASNKSINAKTLKLDDVLGSTDRVDFIKVDVGGAELSTLRGASGVIAKNRDVAIIVEYGPSHLRRAGQESTDWFDAFAEAGQIYKVINEQDGSLFDASMTDLESIDSVNLFFARPESSAWERVAA</sequence>